<sequence length="643" mass="66878">MRLGLVWNMLREHRWSYLGLAVVVFAASAVVGSSVILFNAARAGRVDTSGLTRNQAANLLLLVENAHLVTGFMVGLGAFVSVFLVLQTMGFVIEARRRELALLRLSGAGRWQITSMVLVESLILGFGCSLAGALVAIPLATPYSALLIRSNNWPQELPVQLSVGALIGCVIVMTLVTVLGAFVAALRIGRIPPVDAVRAVSAANRRMSALRWVLAGLGAVAVGAMLAIPARGVNWQAMTAAVGAGSVLLVTALAPFVVPALARTLGSLVTLFAPGSGLVAREQTIHDARRTAALATPIVMLLGLGAVFAMIAQTGRADSLLGLRELTNTHAVVQLPQQKGSSAAFEKATRLPQVAAITQVQRIEDWSWNDPSVPADDSLTLMGISPQTFSHFVPVKVDQGSLARVKGTDVAAILGTAELGDTLQLSTPEGDPITVHVVAVVDSSSFVYGSLLVDENGLPLTNEAATQDLWLAQPAPGVPDHQLVAALGRVAPPSSVMTRDAWINSTVARSVGTQRTAILTILGSAAVLAIFSLAQSTLTSVRERRRELELLTTIGARRRSATATIVAESAITAATAAILAIVITALVYARTSTALHVVGVGISPVVPVGTLALILAACLVTGAICAALGASIALRPSRRMAPA</sequence>
<feature type="transmembrane region" description="Helical" evidence="7">
    <location>
        <begin position="209"/>
        <end position="228"/>
    </location>
</feature>
<keyword evidence="3" id="KW-1003">Cell membrane</keyword>
<gene>
    <name evidence="9" type="ORF">ACFOYW_10475</name>
</gene>
<evidence type="ECO:0000256" key="4">
    <source>
        <dbReference type="ARBA" id="ARBA00022692"/>
    </source>
</evidence>
<feature type="transmembrane region" description="Helical" evidence="7">
    <location>
        <begin position="608"/>
        <end position="634"/>
    </location>
</feature>
<evidence type="ECO:0000256" key="2">
    <source>
        <dbReference type="ARBA" id="ARBA00005236"/>
    </source>
</evidence>
<evidence type="ECO:0000256" key="7">
    <source>
        <dbReference type="SAM" id="Phobius"/>
    </source>
</evidence>
<dbReference type="RefSeq" id="WP_390228878.1">
    <property type="nucleotide sequence ID" value="NZ_JBHSCN010000005.1"/>
</dbReference>
<dbReference type="InterPro" id="IPR003838">
    <property type="entry name" value="ABC3_permease_C"/>
</dbReference>
<feature type="transmembrane region" description="Helical" evidence="7">
    <location>
        <begin position="161"/>
        <end position="188"/>
    </location>
</feature>
<feature type="transmembrane region" description="Helical" evidence="7">
    <location>
        <begin position="240"/>
        <end position="262"/>
    </location>
</feature>
<feature type="transmembrane region" description="Helical" evidence="7">
    <location>
        <begin position="20"/>
        <end position="41"/>
    </location>
</feature>
<feature type="transmembrane region" description="Helical" evidence="7">
    <location>
        <begin position="291"/>
        <end position="312"/>
    </location>
</feature>
<keyword evidence="6 7" id="KW-0472">Membrane</keyword>
<comment type="subcellular location">
    <subcellularLocation>
        <location evidence="1">Cell membrane</location>
        <topology evidence="1">Multi-pass membrane protein</topology>
    </subcellularLocation>
</comment>
<dbReference type="InterPro" id="IPR051447">
    <property type="entry name" value="Lipoprotein-release_system"/>
</dbReference>
<dbReference type="EMBL" id="JBHSCN010000005">
    <property type="protein sequence ID" value="MFC4243800.1"/>
    <property type="molecule type" value="Genomic_DNA"/>
</dbReference>
<dbReference type="Pfam" id="PF02687">
    <property type="entry name" value="FtsX"/>
    <property type="match status" value="2"/>
</dbReference>
<evidence type="ECO:0000259" key="8">
    <source>
        <dbReference type="Pfam" id="PF02687"/>
    </source>
</evidence>
<dbReference type="Proteomes" id="UP001595900">
    <property type="component" value="Unassembled WGS sequence"/>
</dbReference>
<comment type="caution">
    <text evidence="9">The sequence shown here is derived from an EMBL/GenBank/DDBJ whole genome shotgun (WGS) entry which is preliminary data.</text>
</comment>
<evidence type="ECO:0000313" key="10">
    <source>
        <dbReference type="Proteomes" id="UP001595900"/>
    </source>
</evidence>
<feature type="transmembrane region" description="Helical" evidence="7">
    <location>
        <begin position="113"/>
        <end position="141"/>
    </location>
</feature>
<feature type="transmembrane region" description="Helical" evidence="7">
    <location>
        <begin position="562"/>
        <end position="588"/>
    </location>
</feature>
<keyword evidence="10" id="KW-1185">Reference proteome</keyword>
<evidence type="ECO:0000313" key="9">
    <source>
        <dbReference type="EMBL" id="MFC4243800.1"/>
    </source>
</evidence>
<name>A0ABV8Q8J1_9MICO</name>
<reference evidence="10" key="1">
    <citation type="journal article" date="2019" name="Int. J. Syst. Evol. Microbiol.">
        <title>The Global Catalogue of Microorganisms (GCM) 10K type strain sequencing project: providing services to taxonomists for standard genome sequencing and annotation.</title>
        <authorList>
            <consortium name="The Broad Institute Genomics Platform"/>
            <consortium name="The Broad Institute Genome Sequencing Center for Infectious Disease"/>
            <person name="Wu L."/>
            <person name="Ma J."/>
        </authorList>
    </citation>
    <scope>NUCLEOTIDE SEQUENCE [LARGE SCALE GENOMIC DNA]</scope>
    <source>
        <strain evidence="10">CGMCC 1.10363</strain>
    </source>
</reference>
<protein>
    <submittedName>
        <fullName evidence="9">FtsX-like permease family protein</fullName>
    </submittedName>
</protein>
<evidence type="ECO:0000256" key="3">
    <source>
        <dbReference type="ARBA" id="ARBA00022475"/>
    </source>
</evidence>
<feature type="transmembrane region" description="Helical" evidence="7">
    <location>
        <begin position="68"/>
        <end position="93"/>
    </location>
</feature>
<proteinExistence type="inferred from homology"/>
<keyword evidence="5 7" id="KW-1133">Transmembrane helix</keyword>
<dbReference type="PANTHER" id="PTHR30489">
    <property type="entry name" value="LIPOPROTEIN-RELEASING SYSTEM TRANSMEMBRANE PROTEIN LOLE"/>
    <property type="match status" value="1"/>
</dbReference>
<organism evidence="9 10">
    <name type="scientific">Gryllotalpicola reticulitermitis</name>
    <dbReference type="NCBI Taxonomy" id="1184153"/>
    <lineage>
        <taxon>Bacteria</taxon>
        <taxon>Bacillati</taxon>
        <taxon>Actinomycetota</taxon>
        <taxon>Actinomycetes</taxon>
        <taxon>Micrococcales</taxon>
        <taxon>Microbacteriaceae</taxon>
        <taxon>Gryllotalpicola</taxon>
    </lineage>
</organism>
<feature type="domain" description="ABC3 transporter permease C-terminal" evidence="8">
    <location>
        <begin position="72"/>
        <end position="193"/>
    </location>
</feature>
<comment type="similarity">
    <text evidence="2">Belongs to the ABC-4 integral membrane protein family. LolC/E subfamily.</text>
</comment>
<evidence type="ECO:0000256" key="5">
    <source>
        <dbReference type="ARBA" id="ARBA00022989"/>
    </source>
</evidence>
<accession>A0ABV8Q8J1</accession>
<evidence type="ECO:0000256" key="1">
    <source>
        <dbReference type="ARBA" id="ARBA00004651"/>
    </source>
</evidence>
<feature type="transmembrane region" description="Helical" evidence="7">
    <location>
        <begin position="517"/>
        <end position="541"/>
    </location>
</feature>
<evidence type="ECO:0000256" key="6">
    <source>
        <dbReference type="ARBA" id="ARBA00023136"/>
    </source>
</evidence>
<dbReference type="PANTHER" id="PTHR30489:SF0">
    <property type="entry name" value="LIPOPROTEIN-RELEASING SYSTEM TRANSMEMBRANE PROTEIN LOLE"/>
    <property type="match status" value="1"/>
</dbReference>
<feature type="domain" description="ABC3 transporter permease C-terminal" evidence="8">
    <location>
        <begin position="521"/>
        <end position="631"/>
    </location>
</feature>
<keyword evidence="4 7" id="KW-0812">Transmembrane</keyword>